<organism evidence="12 13">
    <name type="scientific">Stieleria maiorica</name>
    <dbReference type="NCBI Taxonomy" id="2795974"/>
    <lineage>
        <taxon>Bacteria</taxon>
        <taxon>Pseudomonadati</taxon>
        <taxon>Planctomycetota</taxon>
        <taxon>Planctomycetia</taxon>
        <taxon>Pirellulales</taxon>
        <taxon>Pirellulaceae</taxon>
        <taxon>Stieleria</taxon>
    </lineage>
</organism>
<evidence type="ECO:0000256" key="6">
    <source>
        <dbReference type="ARBA" id="ARBA00022989"/>
    </source>
</evidence>
<comment type="catalytic activity">
    <reaction evidence="9">
        <text>N-terminal S-1,2-diacyl-sn-glyceryl-L-cysteinyl-[lipoprotein] + a glycerophospholipid = N-acyl-S-1,2-diacyl-sn-glyceryl-L-cysteinyl-[lipoprotein] + a 2-acyl-sn-glycero-3-phospholipid + H(+)</text>
        <dbReference type="Rhea" id="RHEA:48228"/>
        <dbReference type="Rhea" id="RHEA-COMP:14681"/>
        <dbReference type="Rhea" id="RHEA-COMP:14684"/>
        <dbReference type="ChEBI" id="CHEBI:15378"/>
        <dbReference type="ChEBI" id="CHEBI:136912"/>
        <dbReference type="ChEBI" id="CHEBI:140656"/>
        <dbReference type="ChEBI" id="CHEBI:140657"/>
        <dbReference type="ChEBI" id="CHEBI:140660"/>
        <dbReference type="EC" id="2.3.1.269"/>
    </reaction>
</comment>
<dbReference type="KEGG" id="smam:Mal15_47400"/>
<evidence type="ECO:0000256" key="1">
    <source>
        <dbReference type="ARBA" id="ARBA00004651"/>
    </source>
</evidence>
<evidence type="ECO:0000313" key="12">
    <source>
        <dbReference type="EMBL" id="QEG00669.1"/>
    </source>
</evidence>
<dbReference type="PANTHER" id="PTHR38686:SF1">
    <property type="entry name" value="APOLIPOPROTEIN N-ACYLTRANSFERASE"/>
    <property type="match status" value="1"/>
</dbReference>
<dbReference type="PROSITE" id="PS50263">
    <property type="entry name" value="CN_HYDROLASE"/>
    <property type="match status" value="1"/>
</dbReference>
<dbReference type="InterPro" id="IPR036526">
    <property type="entry name" value="C-N_Hydrolase_sf"/>
</dbReference>
<feature type="transmembrane region" description="Helical" evidence="9">
    <location>
        <begin position="142"/>
        <end position="163"/>
    </location>
</feature>
<evidence type="ECO:0000256" key="10">
    <source>
        <dbReference type="SAM" id="MobiDB-lite"/>
    </source>
</evidence>
<dbReference type="AlphaFoldDB" id="A0A5B9MHR4"/>
<evidence type="ECO:0000256" key="7">
    <source>
        <dbReference type="ARBA" id="ARBA00023136"/>
    </source>
</evidence>
<evidence type="ECO:0000256" key="4">
    <source>
        <dbReference type="ARBA" id="ARBA00022679"/>
    </source>
</evidence>
<keyword evidence="4 9" id="KW-0808">Transferase</keyword>
<dbReference type="SUPFAM" id="SSF56317">
    <property type="entry name" value="Carbon-nitrogen hydrolase"/>
    <property type="match status" value="1"/>
</dbReference>
<dbReference type="Pfam" id="PF00795">
    <property type="entry name" value="CN_hydrolase"/>
    <property type="match status" value="1"/>
</dbReference>
<dbReference type="InterPro" id="IPR045378">
    <property type="entry name" value="LNT_N"/>
</dbReference>
<keyword evidence="12" id="KW-0449">Lipoprotein</keyword>
<comment type="function">
    <text evidence="9">Catalyzes the phospholipid dependent N-acylation of the N-terminal cysteine of apolipoprotein, the last step in lipoprotein maturation.</text>
</comment>
<keyword evidence="3 9" id="KW-1003">Cell membrane</keyword>
<feature type="transmembrane region" description="Helical" evidence="9">
    <location>
        <begin position="62"/>
        <end position="81"/>
    </location>
</feature>
<feature type="domain" description="CN hydrolase" evidence="11">
    <location>
        <begin position="278"/>
        <end position="571"/>
    </location>
</feature>
<accession>A0A5B9MHR4</accession>
<feature type="transmembrane region" description="Helical" evidence="9">
    <location>
        <begin position="246"/>
        <end position="265"/>
    </location>
</feature>
<comment type="similarity">
    <text evidence="2 9">Belongs to the CN hydrolase family. Apolipoprotein N-acyltransferase subfamily.</text>
</comment>
<dbReference type="GO" id="GO:0016410">
    <property type="term" value="F:N-acyltransferase activity"/>
    <property type="evidence" value="ECO:0007669"/>
    <property type="project" value="UniProtKB-UniRule"/>
</dbReference>
<keyword evidence="7 9" id="KW-0472">Membrane</keyword>
<keyword evidence="13" id="KW-1185">Reference proteome</keyword>
<dbReference type="HAMAP" id="MF_01148">
    <property type="entry name" value="Lnt"/>
    <property type="match status" value="1"/>
</dbReference>
<protein>
    <recommendedName>
        <fullName evidence="9">Apolipoprotein N-acyltransferase</fullName>
        <shortName evidence="9">ALP N-acyltransferase</shortName>
        <ecNumber evidence="9">2.3.1.269</ecNumber>
    </recommendedName>
</protein>
<gene>
    <name evidence="12" type="primary">lnt_2</name>
    <name evidence="9" type="synonym">lnt</name>
    <name evidence="12" type="ORF">Mal15_47400</name>
</gene>
<evidence type="ECO:0000256" key="5">
    <source>
        <dbReference type="ARBA" id="ARBA00022692"/>
    </source>
</evidence>
<reference evidence="12 13" key="1">
    <citation type="submission" date="2019-02" db="EMBL/GenBank/DDBJ databases">
        <title>Planctomycetal bacteria perform biofilm scaping via a novel small molecule.</title>
        <authorList>
            <person name="Jeske O."/>
            <person name="Boedeker C."/>
            <person name="Wiegand S."/>
            <person name="Breitling P."/>
            <person name="Kallscheuer N."/>
            <person name="Jogler M."/>
            <person name="Rohde M."/>
            <person name="Petersen J."/>
            <person name="Medema M.H."/>
            <person name="Surup F."/>
            <person name="Jogler C."/>
        </authorList>
    </citation>
    <scope>NUCLEOTIDE SEQUENCE [LARGE SCALE GENOMIC DNA]</scope>
    <source>
        <strain evidence="12 13">Mal15</strain>
    </source>
</reference>
<dbReference type="GO" id="GO:0042158">
    <property type="term" value="P:lipoprotein biosynthetic process"/>
    <property type="evidence" value="ECO:0007669"/>
    <property type="project" value="UniProtKB-UniRule"/>
</dbReference>
<dbReference type="Pfam" id="PF20154">
    <property type="entry name" value="LNT_N"/>
    <property type="match status" value="1"/>
</dbReference>
<dbReference type="InterPro" id="IPR004563">
    <property type="entry name" value="Apolipo_AcylTrfase"/>
</dbReference>
<dbReference type="Proteomes" id="UP000321353">
    <property type="component" value="Chromosome"/>
</dbReference>
<feature type="transmembrane region" description="Helical" evidence="9">
    <location>
        <begin position="88"/>
        <end position="106"/>
    </location>
</feature>
<sequence length="608" mass="66193">MNTSAPPAESMRSETLSGDRTLSAEDRPSTEPPTAKSPIGRTWWLIALASLIVPWLSQPPLAWWPLAAVAVTPLLVAATRATISRRQYAVLYLAGAAYWALTLQGLRFANPLIYPCWIALAAYLGIYPIAFVVALRRLMRNGVAMILAAPLAWVAIECVRNYLLTGISATMLGHTLADVPTMIQIADLGGSYAVSLVIVVVNVALIAAWQSRGKAATSTSTPTHDEQTRDETAAERPLIEKPLIGGVRVCSVVALALVSATFLYGRYRLSQPSRSSETTIALIGRNEPVEYDQDPSRELELFDAYAQESIRTFQSTERSIDAVVWPESMFTGRIPWMAGEGNGAMARELGLTEDEERAMIAEHRKRFQFRAASLQAMLATHNGPDASRPAVIGGCGVIDDGATTKMYSGIVHVGADGQVRDWYGKMHLVMFGEYIPLVKHLPMVRDWVPKNLGLTPGEHAKRFTVGGTTLCPNICIETAVERVAINHLRELNDDDQGLPDAIVTVTNDAWFDDSSVVVHHKRCAQLVAVACRRPILSAANNGPTVWIDSNGRVVDELPQGDNGCVIATPDIDSRTSLVLMIGDWPARACTLLVFAMLWMPGRHIGKGP</sequence>
<keyword evidence="6 9" id="KW-1133">Transmembrane helix</keyword>
<evidence type="ECO:0000256" key="2">
    <source>
        <dbReference type="ARBA" id="ARBA00010065"/>
    </source>
</evidence>
<dbReference type="Gene3D" id="3.60.110.10">
    <property type="entry name" value="Carbon-nitrogen hydrolase"/>
    <property type="match status" value="1"/>
</dbReference>
<keyword evidence="8 9" id="KW-0012">Acyltransferase</keyword>
<evidence type="ECO:0000313" key="13">
    <source>
        <dbReference type="Proteomes" id="UP000321353"/>
    </source>
</evidence>
<comment type="pathway">
    <text evidence="9">Protein modification; lipoprotein biosynthesis (N-acyl transfer).</text>
</comment>
<dbReference type="GO" id="GO:0005886">
    <property type="term" value="C:plasma membrane"/>
    <property type="evidence" value="ECO:0007669"/>
    <property type="project" value="UniProtKB-SubCell"/>
</dbReference>
<dbReference type="PANTHER" id="PTHR38686">
    <property type="entry name" value="APOLIPOPROTEIN N-ACYLTRANSFERASE"/>
    <property type="match status" value="1"/>
</dbReference>
<dbReference type="EC" id="2.3.1.269" evidence="9"/>
<dbReference type="EMBL" id="CP036264">
    <property type="protein sequence ID" value="QEG00669.1"/>
    <property type="molecule type" value="Genomic_DNA"/>
</dbReference>
<feature type="transmembrane region" description="Helical" evidence="9">
    <location>
        <begin position="183"/>
        <end position="209"/>
    </location>
</feature>
<feature type="transmembrane region" description="Helical" evidence="9">
    <location>
        <begin position="112"/>
        <end position="135"/>
    </location>
</feature>
<keyword evidence="5 9" id="KW-0812">Transmembrane</keyword>
<evidence type="ECO:0000259" key="11">
    <source>
        <dbReference type="PROSITE" id="PS50263"/>
    </source>
</evidence>
<evidence type="ECO:0000256" key="3">
    <source>
        <dbReference type="ARBA" id="ARBA00022475"/>
    </source>
</evidence>
<evidence type="ECO:0000256" key="8">
    <source>
        <dbReference type="ARBA" id="ARBA00023315"/>
    </source>
</evidence>
<dbReference type="UniPathway" id="UPA00666"/>
<comment type="subcellular location">
    <subcellularLocation>
        <location evidence="1 9">Cell membrane</location>
        <topology evidence="1 9">Multi-pass membrane protein</topology>
    </subcellularLocation>
</comment>
<dbReference type="NCBIfam" id="TIGR00546">
    <property type="entry name" value="lnt"/>
    <property type="match status" value="1"/>
</dbReference>
<name>A0A5B9MHR4_9BACT</name>
<feature type="region of interest" description="Disordered" evidence="10">
    <location>
        <begin position="1"/>
        <end position="36"/>
    </location>
</feature>
<evidence type="ECO:0000256" key="9">
    <source>
        <dbReference type="HAMAP-Rule" id="MF_01148"/>
    </source>
</evidence>
<dbReference type="InterPro" id="IPR003010">
    <property type="entry name" value="C-N_Hydrolase"/>
</dbReference>
<proteinExistence type="inferred from homology"/>